<name>A0A858RGU4_9BACT</name>
<feature type="transmembrane region" description="Helical" evidence="1">
    <location>
        <begin position="18"/>
        <end position="38"/>
    </location>
</feature>
<proteinExistence type="predicted"/>
<keyword evidence="1" id="KW-0472">Membrane</keyword>
<evidence type="ECO:0000256" key="1">
    <source>
        <dbReference type="SAM" id="Phobius"/>
    </source>
</evidence>
<dbReference type="RefSeq" id="WP_169454455.1">
    <property type="nucleotide sequence ID" value="NZ_CP051774.1"/>
</dbReference>
<feature type="transmembrane region" description="Helical" evidence="1">
    <location>
        <begin position="58"/>
        <end position="79"/>
    </location>
</feature>
<evidence type="ECO:0000313" key="3">
    <source>
        <dbReference type="Proteomes" id="UP000501812"/>
    </source>
</evidence>
<keyword evidence="3" id="KW-1185">Reference proteome</keyword>
<accession>A0A858RGU4</accession>
<dbReference type="Proteomes" id="UP000501812">
    <property type="component" value="Chromosome"/>
</dbReference>
<protein>
    <submittedName>
        <fullName evidence="2">Uncharacterized protein</fullName>
    </submittedName>
</protein>
<keyword evidence="1" id="KW-0812">Transmembrane</keyword>
<reference evidence="2 3" key="1">
    <citation type="submission" date="2020-04" db="EMBL/GenBank/DDBJ databases">
        <title>Luteolibacter sp. G-1-1-1 isolated from soil.</title>
        <authorList>
            <person name="Dahal R.H."/>
        </authorList>
    </citation>
    <scope>NUCLEOTIDE SEQUENCE [LARGE SCALE GENOMIC DNA]</scope>
    <source>
        <strain evidence="2 3">G-1-1-1</strain>
    </source>
</reference>
<dbReference type="KEGG" id="luo:HHL09_09870"/>
<organism evidence="2 3">
    <name type="scientific">Luteolibacter luteus</name>
    <dbReference type="NCBI Taxonomy" id="2728835"/>
    <lineage>
        <taxon>Bacteria</taxon>
        <taxon>Pseudomonadati</taxon>
        <taxon>Verrucomicrobiota</taxon>
        <taxon>Verrucomicrobiia</taxon>
        <taxon>Verrucomicrobiales</taxon>
        <taxon>Verrucomicrobiaceae</taxon>
        <taxon>Luteolibacter</taxon>
    </lineage>
</organism>
<dbReference type="AlphaFoldDB" id="A0A858RGU4"/>
<gene>
    <name evidence="2" type="ORF">HHL09_09870</name>
</gene>
<feature type="transmembrane region" description="Helical" evidence="1">
    <location>
        <begin position="86"/>
        <end position="102"/>
    </location>
</feature>
<feature type="transmembrane region" description="Helical" evidence="1">
    <location>
        <begin position="108"/>
        <end position="127"/>
    </location>
</feature>
<keyword evidence="1" id="KW-1133">Transmembrane helix</keyword>
<evidence type="ECO:0000313" key="2">
    <source>
        <dbReference type="EMBL" id="QJE96077.1"/>
    </source>
</evidence>
<dbReference type="EMBL" id="CP051774">
    <property type="protein sequence ID" value="QJE96077.1"/>
    <property type="molecule type" value="Genomic_DNA"/>
</dbReference>
<sequence length="162" mass="17946">MDPADIFGETIWHWIRRVLIFVSGLVLGGSLGEMIHAASGSSFSPDDVLDGLLEGPEWILGSLLSSIGPLVIGLLCVFVISSWSGYWWWFATVALVSAHVIFDEEEILAWGIWVLLLAMLAAGIRTWQMWKRNKWAQELAVLQSENSVMLAELVSAEADDDD</sequence>